<protein>
    <submittedName>
        <fullName evidence="1">Uncharacterized protein</fullName>
    </submittedName>
</protein>
<name>A0A562VE12_9ACTN</name>
<evidence type="ECO:0000313" key="1">
    <source>
        <dbReference type="EMBL" id="TWJ16126.1"/>
    </source>
</evidence>
<reference evidence="1 2" key="1">
    <citation type="journal article" date="2013" name="Stand. Genomic Sci.">
        <title>Genomic Encyclopedia of Type Strains, Phase I: The one thousand microbial genomes (KMG-I) project.</title>
        <authorList>
            <person name="Kyrpides N.C."/>
            <person name="Woyke T."/>
            <person name="Eisen J.A."/>
            <person name="Garrity G."/>
            <person name="Lilburn T.G."/>
            <person name="Beck B.J."/>
            <person name="Whitman W.B."/>
            <person name="Hugenholtz P."/>
            <person name="Klenk H.P."/>
        </authorList>
    </citation>
    <scope>NUCLEOTIDE SEQUENCE [LARGE SCALE GENOMIC DNA]</scope>
    <source>
        <strain evidence="1 2">DSM 45044</strain>
    </source>
</reference>
<dbReference type="RefSeq" id="WP_147136001.1">
    <property type="nucleotide sequence ID" value="NZ_BAABIJ010000001.1"/>
</dbReference>
<keyword evidence="2" id="KW-1185">Reference proteome</keyword>
<dbReference type="Proteomes" id="UP000321617">
    <property type="component" value="Unassembled WGS sequence"/>
</dbReference>
<gene>
    <name evidence="1" type="ORF">LX16_1850</name>
</gene>
<dbReference type="OrthoDB" id="10015678at2"/>
<comment type="caution">
    <text evidence="1">The sequence shown here is derived from an EMBL/GenBank/DDBJ whole genome shotgun (WGS) entry which is preliminary data.</text>
</comment>
<dbReference type="EMBL" id="VLLL01000005">
    <property type="protein sequence ID" value="TWJ16126.1"/>
    <property type="molecule type" value="Genomic_DNA"/>
</dbReference>
<dbReference type="AlphaFoldDB" id="A0A562VE12"/>
<organism evidence="1 2">
    <name type="scientific">Stackebrandtia albiflava</name>
    <dbReference type="NCBI Taxonomy" id="406432"/>
    <lineage>
        <taxon>Bacteria</taxon>
        <taxon>Bacillati</taxon>
        <taxon>Actinomycetota</taxon>
        <taxon>Actinomycetes</taxon>
        <taxon>Glycomycetales</taxon>
        <taxon>Glycomycetaceae</taxon>
        <taxon>Stackebrandtia</taxon>
    </lineage>
</organism>
<proteinExistence type="predicted"/>
<accession>A0A562VE12</accession>
<sequence length="179" mass="19870">MITVEELMRDVTVRAVSPDRSVGATMTMRDGITVRFAPGCRDRHTPAGLAVQVEAAVNQARDGYRAAERQRLDRALGEGERRRLEESETGRFLAPLFKSFDTIDVTATSPKNVVKIRWTGDRLHVGYRLTGPLPPEVVLTEETDAALAAVVAAYGRRAVALYERFMANDPLEDLRGRTE</sequence>
<evidence type="ECO:0000313" key="2">
    <source>
        <dbReference type="Proteomes" id="UP000321617"/>
    </source>
</evidence>